<comment type="caution">
    <text evidence="9">The sequence shown here is derived from an EMBL/GenBank/DDBJ whole genome shotgun (WGS) entry which is preliminary data.</text>
</comment>
<evidence type="ECO:0000256" key="4">
    <source>
        <dbReference type="ARBA" id="ARBA00022723"/>
    </source>
</evidence>
<evidence type="ECO:0000313" key="10">
    <source>
        <dbReference type="Proteomes" id="UP001557484"/>
    </source>
</evidence>
<comment type="cofactor">
    <cofactor evidence="1">
        <name>heme</name>
        <dbReference type="ChEBI" id="CHEBI:30413"/>
    </cofactor>
</comment>
<evidence type="ECO:0000256" key="3">
    <source>
        <dbReference type="ARBA" id="ARBA00022617"/>
    </source>
</evidence>
<evidence type="ECO:0000256" key="7">
    <source>
        <dbReference type="ARBA" id="ARBA00023033"/>
    </source>
</evidence>
<keyword evidence="5 8" id="KW-0560">Oxidoreductase</keyword>
<evidence type="ECO:0000256" key="2">
    <source>
        <dbReference type="ARBA" id="ARBA00010617"/>
    </source>
</evidence>
<evidence type="ECO:0000256" key="5">
    <source>
        <dbReference type="ARBA" id="ARBA00023002"/>
    </source>
</evidence>
<protein>
    <submittedName>
        <fullName evidence="9">Cytochrome P450</fullName>
    </submittedName>
</protein>
<dbReference type="PANTHER" id="PTHR24286">
    <property type="entry name" value="CYTOCHROME P450 26"/>
    <property type="match status" value="1"/>
</dbReference>
<reference evidence="9 10" key="1">
    <citation type="journal article" date="2011" name="Int. J. Syst. Evol. Microbiol.">
        <title>Zhongshania antarctica gen. nov., sp. nov. and Zhongshania guokunii sp. nov., gammaproteobacteria respectively isolated from coastal attached (fast) ice and surface seawater of the Antarctic.</title>
        <authorList>
            <person name="Li H.J."/>
            <person name="Zhang X.Y."/>
            <person name="Chen C.X."/>
            <person name="Zhang Y.J."/>
            <person name="Gao Z.M."/>
            <person name="Yu Y."/>
            <person name="Chen X.L."/>
            <person name="Chen B."/>
            <person name="Zhang Y.Z."/>
        </authorList>
    </citation>
    <scope>NUCLEOTIDE SEQUENCE [LARGE SCALE GENOMIC DNA]</scope>
    <source>
        <strain evidence="9 10">R06B22</strain>
    </source>
</reference>
<dbReference type="InterPro" id="IPR017972">
    <property type="entry name" value="Cyt_P450_CS"/>
</dbReference>
<proteinExistence type="inferred from homology"/>
<gene>
    <name evidence="9" type="ORF">AB4875_14705</name>
</gene>
<dbReference type="SUPFAM" id="SSF48264">
    <property type="entry name" value="Cytochrome P450"/>
    <property type="match status" value="1"/>
</dbReference>
<sequence>MNTTSANIVAKRSVVEKSSIALALDSNDKAAIRRYQKNTPKPDISHIPGDNGLPFLGHFFPFVNDIHGWLDKQYQQHGPVFKFRSPIIDAVVLIGPEANKLAFQNEGQILSNYLAWSPTFETLFDNSLLARDFKDHKIHRKTLQAAFKRPAIEGHMALMNPLIKDDLATWPKGKTINSMNHIKTLLLNAGANVFLGSKTGENTDKINQAFIDIVAGTSDPIRSKAIWFSPYAKGVKGNKTISKYIFDNIKERRATESRDMFSYLCNLRDDNGELMSDKAIRDNLIFLLFAAHDTTTSALSAVLYALASNPDWQEELREEMLGLNKEFLEFDDIDKMEKTSWTISEALRMYPALHGMPRYALKEFEFKGHTIPANSNILVSAVMSHYMPEYWTAPYTFDPLRFSPERAEDKKDFYQYIPFGGGAHKCLGMHFAQVQAKMFLFYLLKSNRVSKDPKMTSYKVNRVPLAFPTDGLPLKFTAI</sequence>
<dbReference type="PRINTS" id="PR00465">
    <property type="entry name" value="EP450IV"/>
</dbReference>
<keyword evidence="7 8" id="KW-0503">Monooxygenase</keyword>
<dbReference type="EMBL" id="JBFRYB010000001">
    <property type="protein sequence ID" value="MEX1666743.1"/>
    <property type="molecule type" value="Genomic_DNA"/>
</dbReference>
<evidence type="ECO:0000256" key="6">
    <source>
        <dbReference type="ARBA" id="ARBA00023004"/>
    </source>
</evidence>
<keyword evidence="3 8" id="KW-0349">Heme</keyword>
<dbReference type="InterPro" id="IPR002403">
    <property type="entry name" value="Cyt_P450_E_grp-IV"/>
</dbReference>
<keyword evidence="6 8" id="KW-0408">Iron</keyword>
<evidence type="ECO:0000256" key="8">
    <source>
        <dbReference type="RuleBase" id="RU000461"/>
    </source>
</evidence>
<dbReference type="Proteomes" id="UP001557484">
    <property type="component" value="Unassembled WGS sequence"/>
</dbReference>
<evidence type="ECO:0000256" key="1">
    <source>
        <dbReference type="ARBA" id="ARBA00001971"/>
    </source>
</evidence>
<keyword evidence="10" id="KW-1185">Reference proteome</keyword>
<organism evidence="9 10">
    <name type="scientific">Zhongshania arctica</name>
    <dbReference type="NCBI Taxonomy" id="3238302"/>
    <lineage>
        <taxon>Bacteria</taxon>
        <taxon>Pseudomonadati</taxon>
        <taxon>Pseudomonadota</taxon>
        <taxon>Gammaproteobacteria</taxon>
        <taxon>Cellvibrionales</taxon>
        <taxon>Spongiibacteraceae</taxon>
        <taxon>Zhongshania</taxon>
    </lineage>
</organism>
<comment type="similarity">
    <text evidence="2 8">Belongs to the cytochrome P450 family.</text>
</comment>
<dbReference type="PANTHER" id="PTHR24286:SF24">
    <property type="entry name" value="LANOSTEROL 14-ALPHA DEMETHYLASE"/>
    <property type="match status" value="1"/>
</dbReference>
<dbReference type="RefSeq" id="WP_368376813.1">
    <property type="nucleotide sequence ID" value="NZ_JBFRYB010000001.1"/>
</dbReference>
<dbReference type="Pfam" id="PF00067">
    <property type="entry name" value="p450"/>
    <property type="match status" value="1"/>
</dbReference>
<name>A0ABV3TYN8_9GAMM</name>
<dbReference type="InterPro" id="IPR001128">
    <property type="entry name" value="Cyt_P450"/>
</dbReference>
<dbReference type="InterPro" id="IPR036396">
    <property type="entry name" value="Cyt_P450_sf"/>
</dbReference>
<dbReference type="PRINTS" id="PR00385">
    <property type="entry name" value="P450"/>
</dbReference>
<accession>A0ABV3TYN8</accession>
<dbReference type="Gene3D" id="1.10.630.10">
    <property type="entry name" value="Cytochrome P450"/>
    <property type="match status" value="1"/>
</dbReference>
<keyword evidence="4 8" id="KW-0479">Metal-binding</keyword>
<evidence type="ECO:0000313" key="9">
    <source>
        <dbReference type="EMBL" id="MEX1666743.1"/>
    </source>
</evidence>
<dbReference type="PROSITE" id="PS00086">
    <property type="entry name" value="CYTOCHROME_P450"/>
    <property type="match status" value="1"/>
</dbReference>